<evidence type="ECO:0000256" key="1">
    <source>
        <dbReference type="SAM" id="Phobius"/>
    </source>
</evidence>
<keyword evidence="1" id="KW-1133">Transmembrane helix</keyword>
<name>A0A1G1XSZ0_9BACT</name>
<reference evidence="2 3" key="1">
    <citation type="journal article" date="2016" name="Nat. Commun.">
        <title>Thousands of microbial genomes shed light on interconnected biogeochemical processes in an aquifer system.</title>
        <authorList>
            <person name="Anantharaman K."/>
            <person name="Brown C.T."/>
            <person name="Hug L.A."/>
            <person name="Sharon I."/>
            <person name="Castelle C.J."/>
            <person name="Probst A.J."/>
            <person name="Thomas B.C."/>
            <person name="Singh A."/>
            <person name="Wilkins M.J."/>
            <person name="Karaoz U."/>
            <person name="Brodie E.L."/>
            <person name="Williams K.H."/>
            <person name="Hubbard S.S."/>
            <person name="Banfield J.F."/>
        </authorList>
    </citation>
    <scope>NUCLEOTIDE SEQUENCE [LARGE SCALE GENOMIC DNA]</scope>
</reference>
<feature type="transmembrane region" description="Helical" evidence="1">
    <location>
        <begin position="37"/>
        <end position="62"/>
    </location>
</feature>
<dbReference type="Proteomes" id="UP000178930">
    <property type="component" value="Unassembled WGS sequence"/>
</dbReference>
<feature type="transmembrane region" description="Helical" evidence="1">
    <location>
        <begin position="7"/>
        <end position="25"/>
    </location>
</feature>
<comment type="caution">
    <text evidence="2">The sequence shown here is derived from an EMBL/GenBank/DDBJ whole genome shotgun (WGS) entry which is preliminary data.</text>
</comment>
<accession>A0A1G1XSZ0</accession>
<organism evidence="2 3">
    <name type="scientific">Candidatus Buchananbacteria bacterium RIFCSPHIGHO2_01_FULL_39_14</name>
    <dbReference type="NCBI Taxonomy" id="1797532"/>
    <lineage>
        <taxon>Bacteria</taxon>
        <taxon>Candidatus Buchananiibacteriota</taxon>
    </lineage>
</organism>
<gene>
    <name evidence="2" type="ORF">A2729_03490</name>
</gene>
<evidence type="ECO:0000313" key="2">
    <source>
        <dbReference type="EMBL" id="OGY43148.1"/>
    </source>
</evidence>
<protein>
    <submittedName>
        <fullName evidence="2">Uncharacterized protein</fullName>
    </submittedName>
</protein>
<evidence type="ECO:0000313" key="3">
    <source>
        <dbReference type="Proteomes" id="UP000178930"/>
    </source>
</evidence>
<proteinExistence type="predicted"/>
<dbReference type="EMBL" id="MHIB01000040">
    <property type="protein sequence ID" value="OGY43148.1"/>
    <property type="molecule type" value="Genomic_DNA"/>
</dbReference>
<feature type="transmembrane region" description="Helical" evidence="1">
    <location>
        <begin position="74"/>
        <end position="102"/>
    </location>
</feature>
<keyword evidence="1" id="KW-0472">Membrane</keyword>
<dbReference type="STRING" id="1797532.A2729_03490"/>
<sequence length="106" mass="11909">MKKSIKLLLAIVITITLYIGFYFLLVVNAQPENYLQMISQFIVSLVAGILAIPIGIGVRWFLQKKNIDKQKSTVTTVVIAAIYGYLLGWLSLTGMIIGEYIIEKEE</sequence>
<dbReference type="AlphaFoldDB" id="A0A1G1XSZ0"/>
<keyword evidence="1" id="KW-0812">Transmembrane</keyword>